<organism evidence="2 3">
    <name type="scientific">Ictalurus punctatus</name>
    <name type="common">Channel catfish</name>
    <name type="synonym">Silurus punctatus</name>
    <dbReference type="NCBI Taxonomy" id="7998"/>
    <lineage>
        <taxon>Eukaryota</taxon>
        <taxon>Metazoa</taxon>
        <taxon>Chordata</taxon>
        <taxon>Craniata</taxon>
        <taxon>Vertebrata</taxon>
        <taxon>Euteleostomi</taxon>
        <taxon>Actinopterygii</taxon>
        <taxon>Neopterygii</taxon>
        <taxon>Teleostei</taxon>
        <taxon>Ostariophysi</taxon>
        <taxon>Siluriformes</taxon>
        <taxon>Ictaluridae</taxon>
        <taxon>Ictalurus</taxon>
    </lineage>
</organism>
<evidence type="ECO:0000256" key="1">
    <source>
        <dbReference type="SAM" id="Phobius"/>
    </source>
</evidence>
<evidence type="ECO:0000313" key="2">
    <source>
        <dbReference type="Proteomes" id="UP000221080"/>
    </source>
</evidence>
<dbReference type="OrthoDB" id="10580477at2759"/>
<dbReference type="GeneID" id="108280614"/>
<reference evidence="3" key="2">
    <citation type="submission" date="2025-08" db="UniProtKB">
        <authorList>
            <consortium name="RefSeq"/>
        </authorList>
    </citation>
    <scope>IDENTIFICATION</scope>
    <source>
        <tissue evidence="3">Blood</tissue>
    </source>
</reference>
<protein>
    <submittedName>
        <fullName evidence="3">Uncharacterized protein LOC108280614</fullName>
    </submittedName>
</protein>
<sequence length="141" mass="16024">MCVYSEHETLIYWYLVAVNLLIVILVIIVCVLRRKYTENQVTTRDRSNDTTVHTAESEGSYSSIAFKSRKKKSEQRNLEQRTFTAEDSVTYSSVAVSKPKSSASTDNEQDVNYSFIKIVSKNKTKSPKDVGDETIYSSMVC</sequence>
<accession>A0A9F7QTM9</accession>
<proteinExistence type="predicted"/>
<keyword evidence="1" id="KW-0812">Transmembrane</keyword>
<keyword evidence="2" id="KW-1185">Reference proteome</keyword>
<dbReference type="Proteomes" id="UP000221080">
    <property type="component" value="Chromosome 20"/>
</dbReference>
<keyword evidence="1" id="KW-0472">Membrane</keyword>
<name>A0A9F7QTM9_ICTPU</name>
<dbReference type="RefSeq" id="XP_053529660.1">
    <property type="nucleotide sequence ID" value="XM_053673685.1"/>
</dbReference>
<keyword evidence="1" id="KW-1133">Transmembrane helix</keyword>
<evidence type="ECO:0000313" key="3">
    <source>
        <dbReference type="RefSeq" id="XP_053529660.1"/>
    </source>
</evidence>
<dbReference type="AlphaFoldDB" id="A0A9F7QTM9"/>
<dbReference type="KEGG" id="ipu:108280614"/>
<gene>
    <name evidence="3" type="primary">LOC108280614</name>
</gene>
<feature type="transmembrane region" description="Helical" evidence="1">
    <location>
        <begin position="12"/>
        <end position="32"/>
    </location>
</feature>
<reference evidence="2" key="1">
    <citation type="journal article" date="2016" name="Nat. Commun.">
        <title>The channel catfish genome sequence provides insights into the evolution of scale formation in teleosts.</title>
        <authorList>
            <person name="Liu Z."/>
            <person name="Liu S."/>
            <person name="Yao J."/>
            <person name="Bao L."/>
            <person name="Zhang J."/>
            <person name="Li Y."/>
            <person name="Jiang C."/>
            <person name="Sun L."/>
            <person name="Wang R."/>
            <person name="Zhang Y."/>
            <person name="Zhou T."/>
            <person name="Zeng Q."/>
            <person name="Fu Q."/>
            <person name="Gao S."/>
            <person name="Li N."/>
            <person name="Koren S."/>
            <person name="Jiang Y."/>
            <person name="Zimin A."/>
            <person name="Xu P."/>
            <person name="Phillippy A.M."/>
            <person name="Geng X."/>
            <person name="Song L."/>
            <person name="Sun F."/>
            <person name="Li C."/>
            <person name="Wang X."/>
            <person name="Chen A."/>
            <person name="Jin Y."/>
            <person name="Yuan Z."/>
            <person name="Yang Y."/>
            <person name="Tan S."/>
            <person name="Peatman E."/>
            <person name="Lu J."/>
            <person name="Qin Z."/>
            <person name="Dunham R."/>
            <person name="Li Z."/>
            <person name="Sonstegard T."/>
            <person name="Feng J."/>
            <person name="Danzmann R.G."/>
            <person name="Schroeder S."/>
            <person name="Scheffler B."/>
            <person name="Duke M.V."/>
            <person name="Ballard L."/>
            <person name="Kucuktas H."/>
            <person name="Kaltenboeck L."/>
            <person name="Liu H."/>
            <person name="Armbruster J."/>
            <person name="Xie Y."/>
            <person name="Kirby M.L."/>
            <person name="Tian Y."/>
            <person name="Flanagan M.E."/>
            <person name="Mu W."/>
            <person name="Waldbieser G.C."/>
        </authorList>
    </citation>
    <scope>NUCLEOTIDE SEQUENCE [LARGE SCALE GENOMIC DNA]</scope>
    <source>
        <strain evidence="2">SDA103</strain>
    </source>
</reference>